<dbReference type="SUPFAM" id="SSF53822">
    <property type="entry name" value="Periplasmic binding protein-like I"/>
    <property type="match status" value="1"/>
</dbReference>
<evidence type="ECO:0000313" key="6">
    <source>
        <dbReference type="Proteomes" id="UP001595704"/>
    </source>
</evidence>
<evidence type="ECO:0000256" key="2">
    <source>
        <dbReference type="ARBA" id="ARBA00022729"/>
    </source>
</evidence>
<gene>
    <name evidence="5" type="ORF">ACFONL_11100</name>
</gene>
<accession>A0ABV7UH79</accession>
<protein>
    <submittedName>
        <fullName evidence="5">ABC transporter substrate-binding protein</fullName>
    </submittedName>
</protein>
<comment type="caution">
    <text evidence="5">The sequence shown here is derived from an EMBL/GenBank/DDBJ whole genome shotgun (WGS) entry which is preliminary data.</text>
</comment>
<evidence type="ECO:0000256" key="1">
    <source>
        <dbReference type="ARBA" id="ARBA00010062"/>
    </source>
</evidence>
<proteinExistence type="inferred from homology"/>
<comment type="similarity">
    <text evidence="1">Belongs to the leucine-binding protein family.</text>
</comment>
<dbReference type="PANTHER" id="PTHR47235">
    <property type="entry name" value="BLR6548 PROTEIN"/>
    <property type="match status" value="1"/>
</dbReference>
<feature type="signal peptide" evidence="3">
    <location>
        <begin position="1"/>
        <end position="25"/>
    </location>
</feature>
<keyword evidence="6" id="KW-1185">Reference proteome</keyword>
<feature type="chain" id="PRO_5046123675" evidence="3">
    <location>
        <begin position="26"/>
        <end position="408"/>
    </location>
</feature>
<evidence type="ECO:0000256" key="3">
    <source>
        <dbReference type="SAM" id="SignalP"/>
    </source>
</evidence>
<evidence type="ECO:0000259" key="4">
    <source>
        <dbReference type="Pfam" id="PF13458"/>
    </source>
</evidence>
<dbReference type="PROSITE" id="PS51257">
    <property type="entry name" value="PROKAR_LIPOPROTEIN"/>
    <property type="match status" value="1"/>
</dbReference>
<sequence length="408" mass="43419">MIRKKTKQIAASIVAAALACSSASAGPAYDEGASDSEIRIGNVAAASGPLAIYITYREALKRCFDKINDDGGINGRKIRFLSYDDAYNPSRTVEQTRKLVESDGVLFLIGGVGTATSLAAAPYLSAKKVPHLFVASAASKIADAAAYPWMMGWQPVAAQEGAIFARHMRAAAASAGTPASIGVLYQNDDLGRDFLAGLKDGLGTDAQARLVSARPYEAADPTITSQIAQIKAAGADTIYLAATGKFVAQAIKAIRELSWSPVIYLPYIANSPDIVLKAADLKGDEKLISSAFLKDPGAPAKAQDNDVKEWLSWMNSHYPSGNKAEVFNVWGWSICQTTAHVLRKAGDNLTRANVLAMANALDAYKPPMVLPGIAMSSSPTQHRLTKCMQIQTFRDGRWNAAGETVCSD</sequence>
<dbReference type="Pfam" id="PF13458">
    <property type="entry name" value="Peripla_BP_6"/>
    <property type="match status" value="1"/>
</dbReference>
<reference evidence="6" key="1">
    <citation type="journal article" date="2019" name="Int. J. Syst. Evol. Microbiol.">
        <title>The Global Catalogue of Microorganisms (GCM) 10K type strain sequencing project: providing services to taxonomists for standard genome sequencing and annotation.</title>
        <authorList>
            <consortium name="The Broad Institute Genomics Platform"/>
            <consortium name="The Broad Institute Genome Sequencing Center for Infectious Disease"/>
            <person name="Wu L."/>
            <person name="Ma J."/>
        </authorList>
    </citation>
    <scope>NUCLEOTIDE SEQUENCE [LARGE SCALE GENOMIC DNA]</scope>
    <source>
        <strain evidence="6">KCTC 42282</strain>
    </source>
</reference>
<name>A0ABV7UH79_9HYPH</name>
<evidence type="ECO:0000313" key="5">
    <source>
        <dbReference type="EMBL" id="MFC3637911.1"/>
    </source>
</evidence>
<feature type="domain" description="Leucine-binding protein" evidence="4">
    <location>
        <begin position="37"/>
        <end position="396"/>
    </location>
</feature>
<dbReference type="PANTHER" id="PTHR47235:SF1">
    <property type="entry name" value="BLR6548 PROTEIN"/>
    <property type="match status" value="1"/>
</dbReference>
<dbReference type="Gene3D" id="3.40.50.2300">
    <property type="match status" value="2"/>
</dbReference>
<dbReference type="InterPro" id="IPR028081">
    <property type="entry name" value="Leu-bd"/>
</dbReference>
<dbReference type="Proteomes" id="UP001595704">
    <property type="component" value="Unassembled WGS sequence"/>
</dbReference>
<dbReference type="InterPro" id="IPR028082">
    <property type="entry name" value="Peripla_BP_I"/>
</dbReference>
<dbReference type="CDD" id="cd06343">
    <property type="entry name" value="PBP1_ABC_ligand_binding-like"/>
    <property type="match status" value="1"/>
</dbReference>
<dbReference type="EMBL" id="JBHRYC010000052">
    <property type="protein sequence ID" value="MFC3637911.1"/>
    <property type="molecule type" value="Genomic_DNA"/>
</dbReference>
<organism evidence="5 6">
    <name type="scientific">Camelimonas fluminis</name>
    <dbReference type="NCBI Taxonomy" id="1576911"/>
    <lineage>
        <taxon>Bacteria</taxon>
        <taxon>Pseudomonadati</taxon>
        <taxon>Pseudomonadota</taxon>
        <taxon>Alphaproteobacteria</taxon>
        <taxon>Hyphomicrobiales</taxon>
        <taxon>Chelatococcaceae</taxon>
        <taxon>Camelimonas</taxon>
    </lineage>
</organism>
<dbReference type="RefSeq" id="WP_191320709.1">
    <property type="nucleotide sequence ID" value="NZ_BNCG01000023.1"/>
</dbReference>
<keyword evidence="2 3" id="KW-0732">Signal</keyword>